<keyword evidence="2" id="KW-1185">Reference proteome</keyword>
<name>A0A6J5XV95_PRUAR</name>
<dbReference type="AlphaFoldDB" id="A0A6J5XV95"/>
<gene>
    <name evidence="1" type="ORF">ORAREDHAP_LOCUS40544</name>
</gene>
<dbReference type="EMBL" id="CAEKKB010000006">
    <property type="protein sequence ID" value="CAB4315765.1"/>
    <property type="molecule type" value="Genomic_DNA"/>
</dbReference>
<evidence type="ECO:0000313" key="1">
    <source>
        <dbReference type="EMBL" id="CAB4315765.1"/>
    </source>
</evidence>
<accession>A0A6J5XV95</accession>
<organism evidence="1 2">
    <name type="scientific">Prunus armeniaca</name>
    <name type="common">Apricot</name>
    <name type="synonym">Armeniaca vulgaris</name>
    <dbReference type="NCBI Taxonomy" id="36596"/>
    <lineage>
        <taxon>Eukaryota</taxon>
        <taxon>Viridiplantae</taxon>
        <taxon>Streptophyta</taxon>
        <taxon>Embryophyta</taxon>
        <taxon>Tracheophyta</taxon>
        <taxon>Spermatophyta</taxon>
        <taxon>Magnoliopsida</taxon>
        <taxon>eudicotyledons</taxon>
        <taxon>Gunneridae</taxon>
        <taxon>Pentapetalae</taxon>
        <taxon>rosids</taxon>
        <taxon>fabids</taxon>
        <taxon>Rosales</taxon>
        <taxon>Rosaceae</taxon>
        <taxon>Amygdaloideae</taxon>
        <taxon>Amygdaleae</taxon>
        <taxon>Prunus</taxon>
    </lineage>
</organism>
<protein>
    <submittedName>
        <fullName evidence="1">Uncharacterized protein</fullName>
    </submittedName>
</protein>
<dbReference type="Proteomes" id="UP000507245">
    <property type="component" value="Unassembled WGS sequence"/>
</dbReference>
<reference evidence="2" key="1">
    <citation type="journal article" date="2020" name="Genome Biol.">
        <title>Gamete binning: chromosome-level and haplotype-resolved genome assembly enabled by high-throughput single-cell sequencing of gamete genomes.</title>
        <authorList>
            <person name="Campoy J.A."/>
            <person name="Sun H."/>
            <person name="Goel M."/>
            <person name="Jiao W.-B."/>
            <person name="Folz-Donahue K."/>
            <person name="Wang N."/>
            <person name="Rubio M."/>
            <person name="Liu C."/>
            <person name="Kukat C."/>
            <person name="Ruiz D."/>
            <person name="Huettel B."/>
            <person name="Schneeberger K."/>
        </authorList>
    </citation>
    <scope>NUCLEOTIDE SEQUENCE [LARGE SCALE GENOMIC DNA]</scope>
    <source>
        <strain evidence="2">cv. Rojo Pasion</strain>
    </source>
</reference>
<sequence>MAIRVSILIVDGVDLAKHAEVVLGAELVNRGRCRLATSDGVRVCSLGLHALLLLCLLQKHCVSIMSIRMRVIFNLEAEKGRRISKSKMWIFSYR</sequence>
<evidence type="ECO:0000313" key="2">
    <source>
        <dbReference type="Proteomes" id="UP000507245"/>
    </source>
</evidence>
<proteinExistence type="predicted"/>